<accession>A0A0C7P551</accession>
<dbReference type="InterPro" id="IPR052159">
    <property type="entry name" value="Competence_DNA_uptake"/>
</dbReference>
<dbReference type="SUPFAM" id="SSF57884">
    <property type="entry name" value="Ada DNA repair protein, N-terminal domain (N-Ada 10)"/>
    <property type="match status" value="1"/>
</dbReference>
<protein>
    <submittedName>
        <fullName evidence="2">Metallo-beta-lactamase superfamily protein</fullName>
    </submittedName>
</protein>
<dbReference type="Gene3D" id="3.40.10.10">
    <property type="entry name" value="DNA Methylphosphotriester Repair Domain"/>
    <property type="match status" value="1"/>
</dbReference>
<dbReference type="Proteomes" id="UP000032809">
    <property type="component" value="Chromosome I"/>
</dbReference>
<name>A0A0C7P551_DEFTU</name>
<dbReference type="PATRIC" id="fig|1006576.9.peg.1661"/>
<dbReference type="EMBL" id="LN824141">
    <property type="protein sequence ID" value="CEP78954.1"/>
    <property type="molecule type" value="Genomic_DNA"/>
</dbReference>
<dbReference type="InterPro" id="IPR035451">
    <property type="entry name" value="Ada-like_dom_sf"/>
</dbReference>
<feature type="domain" description="Metallo-beta-lactamase" evidence="1">
    <location>
        <begin position="49"/>
        <end position="242"/>
    </location>
</feature>
<proteinExistence type="predicted"/>
<dbReference type="KEGG" id="dtn:DTL3_1666"/>
<reference evidence="3" key="1">
    <citation type="submission" date="2014-11" db="EMBL/GenBank/DDBJ databases">
        <authorList>
            <person name="Wibberg D."/>
        </authorList>
    </citation>
    <scope>NUCLEOTIDE SEQUENCE [LARGE SCALE GENOMIC DNA]</scope>
    <source>
        <strain evidence="3">L3</strain>
    </source>
</reference>
<dbReference type="CDD" id="cd07731">
    <property type="entry name" value="ComA-like_MBL-fold"/>
    <property type="match status" value="1"/>
</dbReference>
<sequence length="362" mass="40280">MRTKNIFRHTFILLIFLLSLSLILTGFTTSTTQTPAPESLEVYYIDVGQGDSIFIISPTGKTILIDGGEKDSGVTDFLESKKIKTIDVVIATHPHSDHIGGLVDVIKNYDVKSVYMPKATHTTKIFENLILAIKEKGLKINPVYEGVTLPFEDINAVFVAPEKDIINDNLNEYSAVLKLTYKDTSFLFTGDAESGSEQRMLFSKQNIKADVLKAGHHGSKYSTSTTFLDEVNPKYVIISCGAGNKYGYPHDETIKKLTDRKIKTYRTDEDGTIHAISDGKTIKFETIKSDKKTDVTVNSTKTTTTVGNNTKSEDKKEEVVYITKSGKKYHRAGCRYLKSSQIKISKEEAIKKGYTPCSICNP</sequence>
<dbReference type="InterPro" id="IPR036866">
    <property type="entry name" value="RibonucZ/Hydroxyglut_hydro"/>
</dbReference>
<dbReference type="SUPFAM" id="SSF56281">
    <property type="entry name" value="Metallo-hydrolase/oxidoreductase"/>
    <property type="match status" value="1"/>
</dbReference>
<dbReference type="SMART" id="SM00849">
    <property type="entry name" value="Lactamase_B"/>
    <property type="match status" value="1"/>
</dbReference>
<evidence type="ECO:0000313" key="3">
    <source>
        <dbReference type="Proteomes" id="UP000032809"/>
    </source>
</evidence>
<dbReference type="RefSeq" id="WP_052670449.1">
    <property type="nucleotide sequence ID" value="NZ_LN824141.1"/>
</dbReference>
<dbReference type="Pfam" id="PF00753">
    <property type="entry name" value="Lactamase_B"/>
    <property type="match status" value="1"/>
</dbReference>
<organism evidence="2 3">
    <name type="scientific">Defluviitoga tunisiensis</name>
    <dbReference type="NCBI Taxonomy" id="1006576"/>
    <lineage>
        <taxon>Bacteria</taxon>
        <taxon>Thermotogati</taxon>
        <taxon>Thermotogota</taxon>
        <taxon>Thermotogae</taxon>
        <taxon>Petrotogales</taxon>
        <taxon>Petrotogaceae</taxon>
        <taxon>Defluviitoga</taxon>
    </lineage>
</organism>
<dbReference type="HOGENOM" id="CLU_010363_0_0_0"/>
<dbReference type="InterPro" id="IPR035681">
    <property type="entry name" value="ComA-like_MBL"/>
</dbReference>
<evidence type="ECO:0000313" key="2">
    <source>
        <dbReference type="EMBL" id="CEP78954.1"/>
    </source>
</evidence>
<dbReference type="Gene3D" id="3.60.15.10">
    <property type="entry name" value="Ribonuclease Z/Hydroxyacylglutathione hydrolase-like"/>
    <property type="match status" value="1"/>
</dbReference>
<keyword evidence="3" id="KW-1185">Reference proteome</keyword>
<dbReference type="AlphaFoldDB" id="A0A0C7P551"/>
<dbReference type="PANTHER" id="PTHR30619">
    <property type="entry name" value="DNA INTERNALIZATION/COMPETENCE PROTEIN COMEC/REC2"/>
    <property type="match status" value="1"/>
</dbReference>
<dbReference type="PANTHER" id="PTHR30619:SF7">
    <property type="entry name" value="BETA-LACTAMASE DOMAIN PROTEIN"/>
    <property type="match status" value="1"/>
</dbReference>
<evidence type="ECO:0000259" key="1">
    <source>
        <dbReference type="SMART" id="SM00849"/>
    </source>
</evidence>
<dbReference type="STRING" id="1006576.DTL3_1666"/>
<gene>
    <name evidence="2" type="ORF">DTL3_1666</name>
</gene>
<dbReference type="InterPro" id="IPR001279">
    <property type="entry name" value="Metallo-B-lactamas"/>
</dbReference>